<sequence>MPPTPFAPSHQTPFKSSVSTAMSGARASARLRSDCESQVWPPAPGSIHAQDLDAREWSYLAEGEKHWRCVL</sequence>
<accession>A0A0P1BA02</accession>
<dbReference type="EMBL" id="CCYA01000192">
    <property type="protein sequence ID" value="CEH12827.1"/>
    <property type="molecule type" value="Genomic_DNA"/>
</dbReference>
<protein>
    <submittedName>
        <fullName evidence="2">Uncharacterized protein</fullName>
    </submittedName>
</protein>
<feature type="compositionally biased region" description="Polar residues" evidence="1">
    <location>
        <begin position="9"/>
        <end position="21"/>
    </location>
</feature>
<evidence type="ECO:0000313" key="2">
    <source>
        <dbReference type="EMBL" id="CEH12827.1"/>
    </source>
</evidence>
<organism evidence="2 3">
    <name type="scientific">Ceraceosorus bombacis</name>
    <dbReference type="NCBI Taxonomy" id="401625"/>
    <lineage>
        <taxon>Eukaryota</taxon>
        <taxon>Fungi</taxon>
        <taxon>Dikarya</taxon>
        <taxon>Basidiomycota</taxon>
        <taxon>Ustilaginomycotina</taxon>
        <taxon>Exobasidiomycetes</taxon>
        <taxon>Ceraceosorales</taxon>
        <taxon>Ceraceosoraceae</taxon>
        <taxon>Ceraceosorus</taxon>
    </lineage>
</organism>
<reference evidence="2 3" key="1">
    <citation type="submission" date="2014-09" db="EMBL/GenBank/DDBJ databases">
        <authorList>
            <person name="Magalhaes I.L.F."/>
            <person name="Oliveira U."/>
            <person name="Santos F.R."/>
            <person name="Vidigal T.H.D.A."/>
            <person name="Brescovit A.D."/>
            <person name="Santos A.J."/>
        </authorList>
    </citation>
    <scope>NUCLEOTIDE SEQUENCE [LARGE SCALE GENOMIC DNA]</scope>
</reference>
<name>A0A0P1BA02_9BASI</name>
<evidence type="ECO:0000313" key="3">
    <source>
        <dbReference type="Proteomes" id="UP000054845"/>
    </source>
</evidence>
<evidence type="ECO:0000256" key="1">
    <source>
        <dbReference type="SAM" id="MobiDB-lite"/>
    </source>
</evidence>
<feature type="region of interest" description="Disordered" evidence="1">
    <location>
        <begin position="1"/>
        <end position="21"/>
    </location>
</feature>
<proteinExistence type="predicted"/>
<keyword evidence="3" id="KW-1185">Reference proteome</keyword>
<dbReference type="OrthoDB" id="272370at2759"/>
<dbReference type="Proteomes" id="UP000054845">
    <property type="component" value="Unassembled WGS sequence"/>
</dbReference>
<dbReference type="AlphaFoldDB" id="A0A0P1BA02"/>